<name>A0A1S8TIY8_9CLOT</name>
<evidence type="ECO:0000256" key="4">
    <source>
        <dbReference type="ARBA" id="ARBA00023163"/>
    </source>
</evidence>
<protein>
    <submittedName>
        <fullName evidence="6">HTH-type transcriptional regulator CysL</fullName>
    </submittedName>
</protein>
<evidence type="ECO:0000256" key="2">
    <source>
        <dbReference type="ARBA" id="ARBA00023015"/>
    </source>
</evidence>
<proteinExistence type="inferred from homology"/>
<reference evidence="6 7" key="1">
    <citation type="submission" date="2016-05" db="EMBL/GenBank/DDBJ databases">
        <title>Microbial solvent formation.</title>
        <authorList>
            <person name="Poehlein A."/>
            <person name="Montoya Solano J.D."/>
            <person name="Flitsch S."/>
            <person name="Krabben P."/>
            <person name="Duerre P."/>
            <person name="Daniel R."/>
        </authorList>
    </citation>
    <scope>NUCLEOTIDE SEQUENCE [LARGE SCALE GENOMIC DNA]</scope>
    <source>
        <strain evidence="6 7">DSM 2619</strain>
    </source>
</reference>
<feature type="domain" description="HTH lysR-type" evidence="5">
    <location>
        <begin position="9"/>
        <end position="60"/>
    </location>
</feature>
<comment type="caution">
    <text evidence="6">The sequence shown here is derived from an EMBL/GenBank/DDBJ whole genome shotgun (WGS) entry which is preliminary data.</text>
</comment>
<gene>
    <name evidence="6" type="primary">cysL</name>
    <name evidence="6" type="ORF">CLPUN_22430</name>
</gene>
<dbReference type="Pfam" id="PF00126">
    <property type="entry name" value="HTH_1"/>
    <property type="match status" value="1"/>
</dbReference>
<dbReference type="SUPFAM" id="SSF46785">
    <property type="entry name" value="Winged helix' DNA-binding domain"/>
    <property type="match status" value="1"/>
</dbReference>
<evidence type="ECO:0000313" key="7">
    <source>
        <dbReference type="Proteomes" id="UP000190890"/>
    </source>
</evidence>
<dbReference type="Proteomes" id="UP000190890">
    <property type="component" value="Unassembled WGS sequence"/>
</dbReference>
<dbReference type="STRING" id="29367.CLPUN_22430"/>
<dbReference type="InterPro" id="IPR036388">
    <property type="entry name" value="WH-like_DNA-bd_sf"/>
</dbReference>
<dbReference type="AlphaFoldDB" id="A0A1S8TIY8"/>
<comment type="similarity">
    <text evidence="1">Belongs to the LysR transcriptional regulatory family.</text>
</comment>
<dbReference type="GO" id="GO:0003700">
    <property type="term" value="F:DNA-binding transcription factor activity"/>
    <property type="evidence" value="ECO:0007669"/>
    <property type="project" value="InterPro"/>
</dbReference>
<dbReference type="EMBL" id="LZZM01000148">
    <property type="protein sequence ID" value="OOM77569.1"/>
    <property type="molecule type" value="Genomic_DNA"/>
</dbReference>
<accession>A0A1S8TIY8</accession>
<dbReference type="PRINTS" id="PR00039">
    <property type="entry name" value="HTHLYSR"/>
</dbReference>
<evidence type="ECO:0000256" key="3">
    <source>
        <dbReference type="ARBA" id="ARBA00023125"/>
    </source>
</evidence>
<dbReference type="PROSITE" id="PS50931">
    <property type="entry name" value="HTH_LYSR"/>
    <property type="match status" value="1"/>
</dbReference>
<evidence type="ECO:0000259" key="5">
    <source>
        <dbReference type="PROSITE" id="PS50931"/>
    </source>
</evidence>
<dbReference type="InterPro" id="IPR036390">
    <property type="entry name" value="WH_DNA-bd_sf"/>
</dbReference>
<dbReference type="GO" id="GO:0000976">
    <property type="term" value="F:transcription cis-regulatory region binding"/>
    <property type="evidence" value="ECO:0007669"/>
    <property type="project" value="TreeGrafter"/>
</dbReference>
<evidence type="ECO:0000256" key="1">
    <source>
        <dbReference type="ARBA" id="ARBA00009437"/>
    </source>
</evidence>
<keyword evidence="7" id="KW-1185">Reference proteome</keyword>
<dbReference type="PANTHER" id="PTHR30126">
    <property type="entry name" value="HTH-TYPE TRANSCRIPTIONAL REGULATOR"/>
    <property type="match status" value="1"/>
</dbReference>
<keyword evidence="4" id="KW-0804">Transcription</keyword>
<evidence type="ECO:0000313" key="6">
    <source>
        <dbReference type="EMBL" id="OOM77569.1"/>
    </source>
</evidence>
<dbReference type="Gene3D" id="1.10.10.10">
    <property type="entry name" value="Winged helix-like DNA-binding domain superfamily/Winged helix DNA-binding domain"/>
    <property type="match status" value="1"/>
</dbReference>
<dbReference type="InterPro" id="IPR000847">
    <property type="entry name" value="LysR_HTH_N"/>
</dbReference>
<sequence length="69" mass="8030">MILNYDFYKTFVTLSETNNFSKTAKKLNIVQSTVSTRIQELEKYLQTTLLERTNKTVSLTQAGFNFFPL</sequence>
<keyword evidence="2" id="KW-0805">Transcription regulation</keyword>
<dbReference type="PANTHER" id="PTHR30126:SF40">
    <property type="entry name" value="HTH-TYPE TRANSCRIPTIONAL REGULATOR GLTR"/>
    <property type="match status" value="1"/>
</dbReference>
<keyword evidence="3" id="KW-0238">DNA-binding</keyword>
<organism evidence="6 7">
    <name type="scientific">Clostridium puniceum</name>
    <dbReference type="NCBI Taxonomy" id="29367"/>
    <lineage>
        <taxon>Bacteria</taxon>
        <taxon>Bacillati</taxon>
        <taxon>Bacillota</taxon>
        <taxon>Clostridia</taxon>
        <taxon>Eubacteriales</taxon>
        <taxon>Clostridiaceae</taxon>
        <taxon>Clostridium</taxon>
    </lineage>
</organism>